<feature type="region of interest" description="Disordered" evidence="1">
    <location>
        <begin position="322"/>
        <end position="342"/>
    </location>
</feature>
<sequence length="482" mass="52614">MNSGRDLHRQNTPLTEETVLLAYQLEAYRADSQPWTDQLTDDTLALIHCICRNYEPRFATKQPTTSTTASAGRNLCSRSRAMSAAAVPAAASASSTSEPFSEERVVYPPDWPIDRSCLNQAVSRLHGLFIHLTSAPVYISGAKAFIESLSVRTIERSLGSKVNKPRSELVISPSFSSSFINAPRNDQTAPSTKRPSTETNQSPVETSQPPSGTNPPPSRPSRSSENTSSPPSQNRPLSKNPSSDSAPPVSTSSGSTELVSCFAPDVAALLFLPEINATPADERMANPQARLTTDSSGAGAFSCAQQEVLDAMFNQILRRLNRQGNGTSTPETPPPASVQTAPADPSIIRHDIALCLKDSANTWWTMELDDVTRYGLINHPDGVQAICDKLKKRFHQAPSRALAKFERMIYSVQDAQRGQSVAAYTAELVAQAKQCRFTNSLDILVLQIWRHLNLPLRLNIDEPSPGTFVEAFIQLLTQKELN</sequence>
<comment type="caution">
    <text evidence="2">The sequence shown here is derived from an EMBL/GenBank/DDBJ whole genome shotgun (WGS) entry which is preliminary data.</text>
</comment>
<reference evidence="2 3" key="1">
    <citation type="submission" date="2015-07" db="EMBL/GenBank/DDBJ databases">
        <title>Emmonsia species relationships and genome sequence.</title>
        <authorList>
            <consortium name="The Broad Institute Genomics Platform"/>
            <person name="Cuomo C.A."/>
            <person name="Munoz J.F."/>
            <person name="Imamovic A."/>
            <person name="Priest M.E."/>
            <person name="Young S."/>
            <person name="Clay O.K."/>
            <person name="McEwen J.G."/>
        </authorList>
    </citation>
    <scope>NUCLEOTIDE SEQUENCE [LARGE SCALE GENOMIC DNA]</scope>
    <source>
        <strain evidence="2 3">UAMH 9510</strain>
    </source>
</reference>
<proteinExistence type="predicted"/>
<dbReference type="STRING" id="1447872.A0A1J9P4M9"/>
<dbReference type="VEuPathDB" id="FungiDB:AJ78_08262"/>
<gene>
    <name evidence="2" type="ORF">AJ78_08262</name>
</gene>
<name>A0A1J9P4M9_9EURO</name>
<keyword evidence="3" id="KW-1185">Reference proteome</keyword>
<dbReference type="AlphaFoldDB" id="A0A1J9P4M9"/>
<evidence type="ECO:0000313" key="3">
    <source>
        <dbReference type="Proteomes" id="UP000182235"/>
    </source>
</evidence>
<evidence type="ECO:0000313" key="2">
    <source>
        <dbReference type="EMBL" id="OJD10826.1"/>
    </source>
</evidence>
<accession>A0A1J9P4M9</accession>
<organism evidence="2 3">
    <name type="scientific">Emergomyces pasteurianus Ep9510</name>
    <dbReference type="NCBI Taxonomy" id="1447872"/>
    <lineage>
        <taxon>Eukaryota</taxon>
        <taxon>Fungi</taxon>
        <taxon>Dikarya</taxon>
        <taxon>Ascomycota</taxon>
        <taxon>Pezizomycotina</taxon>
        <taxon>Eurotiomycetes</taxon>
        <taxon>Eurotiomycetidae</taxon>
        <taxon>Onygenales</taxon>
        <taxon>Ajellomycetaceae</taxon>
        <taxon>Emergomyces</taxon>
    </lineage>
</organism>
<dbReference type="Proteomes" id="UP000182235">
    <property type="component" value="Unassembled WGS sequence"/>
</dbReference>
<dbReference type="EMBL" id="LGRN01000681">
    <property type="protein sequence ID" value="OJD10826.1"/>
    <property type="molecule type" value="Genomic_DNA"/>
</dbReference>
<feature type="region of interest" description="Disordered" evidence="1">
    <location>
        <begin position="177"/>
        <end position="256"/>
    </location>
</feature>
<feature type="compositionally biased region" description="Low complexity" evidence="1">
    <location>
        <begin position="220"/>
        <end position="232"/>
    </location>
</feature>
<protein>
    <submittedName>
        <fullName evidence="2">Uncharacterized protein</fullName>
    </submittedName>
</protein>
<dbReference type="OrthoDB" id="10497779at2759"/>
<evidence type="ECO:0000256" key="1">
    <source>
        <dbReference type="SAM" id="MobiDB-lite"/>
    </source>
</evidence>
<feature type="compositionally biased region" description="Low complexity" evidence="1">
    <location>
        <begin position="241"/>
        <end position="255"/>
    </location>
</feature>
<feature type="compositionally biased region" description="Polar residues" evidence="1">
    <location>
        <begin position="177"/>
        <end position="206"/>
    </location>
</feature>